<dbReference type="AlphaFoldDB" id="A0A7T2TGT6"/>
<feature type="domain" description="TrwC relaxase" evidence="2">
    <location>
        <begin position="4"/>
        <end position="364"/>
    </location>
</feature>
<dbReference type="CDD" id="cd17933">
    <property type="entry name" value="DEXSc_RecD-like"/>
    <property type="match status" value="1"/>
</dbReference>
<evidence type="ECO:0000256" key="1">
    <source>
        <dbReference type="SAM" id="MobiDB-lite"/>
    </source>
</evidence>
<dbReference type="InterPro" id="IPR014862">
    <property type="entry name" value="TrwC"/>
</dbReference>
<dbReference type="Pfam" id="PF08751">
    <property type="entry name" value="TrwC"/>
    <property type="match status" value="1"/>
</dbReference>
<dbReference type="Gene3D" id="2.30.30.940">
    <property type="match status" value="1"/>
</dbReference>
<gene>
    <name evidence="3" type="ORF">I6G59_16740</name>
</gene>
<dbReference type="KEGG" id="bcau:I6G59_16740"/>
<dbReference type="InterPro" id="IPR027417">
    <property type="entry name" value="P-loop_NTPase"/>
</dbReference>
<dbReference type="PANTHER" id="PTHR43788">
    <property type="entry name" value="DNA2/NAM7 HELICASE FAMILY MEMBER"/>
    <property type="match status" value="1"/>
</dbReference>
<evidence type="ECO:0000313" key="4">
    <source>
        <dbReference type="Proteomes" id="UP000594979"/>
    </source>
</evidence>
<evidence type="ECO:0000259" key="2">
    <source>
        <dbReference type="Pfam" id="PF08751"/>
    </source>
</evidence>
<dbReference type="NCBIfam" id="NF041492">
    <property type="entry name" value="MobF"/>
    <property type="match status" value="1"/>
</dbReference>
<dbReference type="CDD" id="cd18809">
    <property type="entry name" value="SF1_C_RecD"/>
    <property type="match status" value="1"/>
</dbReference>
<organism evidence="3 4">
    <name type="scientific">Brevibacterium casei</name>
    <dbReference type="NCBI Taxonomy" id="33889"/>
    <lineage>
        <taxon>Bacteria</taxon>
        <taxon>Bacillati</taxon>
        <taxon>Actinomycetota</taxon>
        <taxon>Actinomycetes</taxon>
        <taxon>Micrococcales</taxon>
        <taxon>Brevibacteriaceae</taxon>
        <taxon>Brevibacterium</taxon>
    </lineage>
</organism>
<dbReference type="Proteomes" id="UP000594979">
    <property type="component" value="Chromosome"/>
</dbReference>
<feature type="compositionally biased region" description="Basic and acidic residues" evidence="1">
    <location>
        <begin position="1168"/>
        <end position="1181"/>
    </location>
</feature>
<dbReference type="InterPro" id="IPR050534">
    <property type="entry name" value="Coronavir_polyprotein_1ab"/>
</dbReference>
<protein>
    <submittedName>
        <fullName evidence="3">Relaxase domain-containing protein</fullName>
    </submittedName>
</protein>
<proteinExistence type="predicted"/>
<dbReference type="Pfam" id="PF13604">
    <property type="entry name" value="AAA_30"/>
    <property type="match status" value="1"/>
</dbReference>
<dbReference type="Gene3D" id="3.40.50.300">
    <property type="entry name" value="P-loop containing nucleotide triphosphate hydrolases"/>
    <property type="match status" value="2"/>
</dbReference>
<dbReference type="EMBL" id="CP065682">
    <property type="protein sequence ID" value="QPS33549.1"/>
    <property type="molecule type" value="Genomic_DNA"/>
</dbReference>
<feature type="region of interest" description="Disordered" evidence="1">
    <location>
        <begin position="1130"/>
        <end position="1181"/>
    </location>
</feature>
<reference evidence="3 4" key="1">
    <citation type="submission" date="2020-12" db="EMBL/GenBank/DDBJ databases">
        <title>FDA dAtabase for Regulatory Grade micrObial Sequences (FDA-ARGOS): Supporting development and validation of Infectious Disease Dx tests.</title>
        <authorList>
            <person name="Sproer C."/>
            <person name="Gronow S."/>
            <person name="Severitt S."/>
            <person name="Schroder I."/>
            <person name="Tallon L."/>
            <person name="Sadzewicz L."/>
            <person name="Zhao X."/>
            <person name="Boylan J."/>
            <person name="Ott S."/>
            <person name="Bowen H."/>
            <person name="Vavikolanu K."/>
            <person name="Mehta A."/>
            <person name="Aluvathingal J."/>
            <person name="Nadendla S."/>
            <person name="Lowell S."/>
            <person name="Myers T."/>
            <person name="Yan Y."/>
            <person name="Sichtig H."/>
        </authorList>
    </citation>
    <scope>NUCLEOTIDE SEQUENCE [LARGE SCALE GENOMIC DNA]</scope>
    <source>
        <strain evidence="3 4">FDAARGOS_902</strain>
    </source>
</reference>
<dbReference type="SUPFAM" id="SSF52540">
    <property type="entry name" value="P-loop containing nucleoside triphosphate hydrolases"/>
    <property type="match status" value="2"/>
</dbReference>
<dbReference type="SUPFAM" id="SSF55464">
    <property type="entry name" value="Origin of replication-binding domain, RBD-like"/>
    <property type="match status" value="1"/>
</dbReference>
<sequence>MSSGSGYEYLLKSVATADVPREAGTSLTRYYTETGCPPGTWAGRGLDSLDTGQGRALAAGDTVTEEHLEKLLGRGVNPLTGAKLGLPYPKMRSAQERIADRIARLSDGLPAQARERAIEEIRNEEIARKQPKAVAGFDLTFSPPKSVSVLWGVADAATQSRIAGAHHAAVRDVLAMLEERVAATRVGHGGLARMPVTGVIAAGFDHFDSRAGDPQLHTHLVVSNKVQGIDGRWRSLDSRTLHRATVALSATYNALMADHTTRMLGLAWTEVDRGKDRNPGWEIDGVPAELIAAFSQRTTGTTDGEGIAQVTQRLIEEYTTTHGHAPSKSAIARLRQQATLETRPDKELHSLAELTARWRARATELLGEDATGWAHGVLARNPHTVVRADDIAPERISKVAEKVLAEVGDRRATWSRWNLHAETARQLMGARFATTEDRTTVLDRIVHQAEKASVRLTPGYDRPVPDHYVDAEGANRFQPVDQIAYTSQEILDAEQRLLDHSDRTKAPAVDERRVRRHTRRKIDRVRLAADQVEAVARIAESRLTLDLLVGPAGSGKTTALRALRRAWVAEHGRESVIGLAPSAAAAEVLGDSLGVRAENSAKFLYEHDKGRWDLAAGQLVVLDEASLAGTLTLDRIVTHAAEVGAKVVLVGDWAQLASVETGGAFGMLVRHRGAVPTLTGIHRFTHDWEKNASTGLRLGKTAALDTYEDRDRLRDGELEDMLNALYQAWQADREAELSTLMIAGNAETVAELNQRARADLIATGDVEEQGVTLRDGTEAGVGDLIVTRRNERRLTTGSMSWVKNGDRWQVTDRGNDGSLTVRRLGKGDRPHGRALTLPTSYVIEDVELGYSTTAHRAQGSTVDTAHALVDPNSASRELFYVAMTRGRESNHAYVVQPDLHEFEPHLDPPDDLTRVEQLTRVLARSDADLSATETLQAEIDRHASLKTLMDEYDVLAREADHDRWEALLDVAPFTPEVADAVFTSPYYERLEAALARHEADGHDLTTLLTSLAPTITPGEDQNDPAAQMAMIIEKATRSLSRRRAARPRIAGLIPTPAGPLDDNMQQALIARQELIEAGAHHLLLHALDADESWTQHLGTSPTRGRNRAAWMENAATVALYRYRYEIGDPDPLGNTEPSHGPKQHTELQRAATAMRRLRALDSQSGPGHRRDVPQQEQVRRI</sequence>
<evidence type="ECO:0000313" key="3">
    <source>
        <dbReference type="EMBL" id="QPS33549.1"/>
    </source>
</evidence>
<name>A0A7T2TGT6_9MICO</name>
<accession>A0A7T2TGT6</accession>